<dbReference type="AlphaFoldDB" id="A0A1Y6BSP2"/>
<keyword evidence="2" id="KW-1185">Reference proteome</keyword>
<gene>
    <name evidence="1" type="ORF">SAMN06296036_108150</name>
</gene>
<dbReference type="STRING" id="1513793.SAMN06296036_108150"/>
<dbReference type="EMBL" id="FWZT01000008">
    <property type="protein sequence ID" value="SMF26443.1"/>
    <property type="molecule type" value="Genomic_DNA"/>
</dbReference>
<organism evidence="1 2">
    <name type="scientific">Pseudobacteriovorax antillogorgiicola</name>
    <dbReference type="NCBI Taxonomy" id="1513793"/>
    <lineage>
        <taxon>Bacteria</taxon>
        <taxon>Pseudomonadati</taxon>
        <taxon>Bdellovibrionota</taxon>
        <taxon>Oligoflexia</taxon>
        <taxon>Oligoflexales</taxon>
        <taxon>Pseudobacteriovoracaceae</taxon>
        <taxon>Pseudobacteriovorax</taxon>
    </lineage>
</organism>
<protein>
    <submittedName>
        <fullName evidence="1">Uncharacterized protein</fullName>
    </submittedName>
</protein>
<dbReference type="Proteomes" id="UP000192907">
    <property type="component" value="Unassembled WGS sequence"/>
</dbReference>
<reference evidence="2" key="1">
    <citation type="submission" date="2017-04" db="EMBL/GenBank/DDBJ databases">
        <authorList>
            <person name="Varghese N."/>
            <person name="Submissions S."/>
        </authorList>
    </citation>
    <scope>NUCLEOTIDE SEQUENCE [LARGE SCALE GENOMIC DNA]</scope>
    <source>
        <strain evidence="2">RKEM611</strain>
    </source>
</reference>
<evidence type="ECO:0000313" key="1">
    <source>
        <dbReference type="EMBL" id="SMF26443.1"/>
    </source>
</evidence>
<accession>A0A1Y6BSP2</accession>
<name>A0A1Y6BSP2_9BACT</name>
<proteinExistence type="predicted"/>
<evidence type="ECO:0000313" key="2">
    <source>
        <dbReference type="Proteomes" id="UP000192907"/>
    </source>
</evidence>
<sequence length="184" mass="21572">MFRFAGQQFQSRQDLDQALCTYLSDRINPRFHKAKFKADHGAIRELRDYLKTVREVEDLDTIFISRGKDGFVLTLQSRVIIEIDKHRSTGYQFQGLSYSKWADVEPIFKKFLRKYTPRMPCFAGPSRCISMEHHQADDFVVFVQSYGQGSSGTVGDLDWVHVTRKDQRFHIYGFRRTMMNLVNS</sequence>
<dbReference type="RefSeq" id="WP_132318854.1">
    <property type="nucleotide sequence ID" value="NZ_FWZT01000008.1"/>
</dbReference>